<dbReference type="SUPFAM" id="SSF49329">
    <property type="entry name" value="Cu,Zn superoxide dismutase-like"/>
    <property type="match status" value="1"/>
</dbReference>
<dbReference type="PANTHER" id="PTHR10003">
    <property type="entry name" value="SUPEROXIDE DISMUTASE CU-ZN -RELATED"/>
    <property type="match status" value="1"/>
</dbReference>
<comment type="similarity">
    <text evidence="1 3">Belongs to the Cu-Zn superoxide dismutase family.</text>
</comment>
<reference evidence="7 8" key="1">
    <citation type="submission" date="2020-02" db="EMBL/GenBank/DDBJ databases">
        <authorList>
            <person name="Li X.-J."/>
            <person name="Feng X.-M."/>
        </authorList>
    </citation>
    <scope>NUCLEOTIDE SEQUENCE [LARGE SCALE GENOMIC DNA]</scope>
    <source>
        <strain evidence="7 8">CGMCC 4.7225</strain>
    </source>
</reference>
<keyword evidence="3" id="KW-0186">Copper</keyword>
<feature type="compositionally biased region" description="Basic and acidic residues" evidence="4">
    <location>
        <begin position="33"/>
        <end position="43"/>
    </location>
</feature>
<comment type="cofactor">
    <cofactor evidence="3">
        <name>Zn(2+)</name>
        <dbReference type="ChEBI" id="CHEBI:29105"/>
    </cofactor>
    <text evidence="3">Binds 1 zinc ion per subunit.</text>
</comment>
<evidence type="ECO:0000259" key="6">
    <source>
        <dbReference type="Pfam" id="PF00080"/>
    </source>
</evidence>
<organism evidence="7 8">
    <name type="scientific">Phytoactinopolyspora alkaliphila</name>
    <dbReference type="NCBI Taxonomy" id="1783498"/>
    <lineage>
        <taxon>Bacteria</taxon>
        <taxon>Bacillati</taxon>
        <taxon>Actinomycetota</taxon>
        <taxon>Actinomycetes</taxon>
        <taxon>Jiangellales</taxon>
        <taxon>Jiangellaceae</taxon>
        <taxon>Phytoactinopolyspora</taxon>
    </lineage>
</organism>
<dbReference type="Gene3D" id="2.60.40.200">
    <property type="entry name" value="Superoxide dismutase, copper/zinc binding domain"/>
    <property type="match status" value="1"/>
</dbReference>
<feature type="chain" id="PRO_5039122073" description="Superoxide dismutase [Cu-Zn]" evidence="5">
    <location>
        <begin position="20"/>
        <end position="220"/>
    </location>
</feature>
<dbReference type="EMBL" id="JAAGOB010000008">
    <property type="protein sequence ID" value="NED96921.1"/>
    <property type="molecule type" value="Genomic_DNA"/>
</dbReference>
<comment type="catalytic activity">
    <reaction evidence="3">
        <text>2 superoxide + 2 H(+) = H2O2 + O2</text>
        <dbReference type="Rhea" id="RHEA:20696"/>
        <dbReference type="ChEBI" id="CHEBI:15378"/>
        <dbReference type="ChEBI" id="CHEBI:15379"/>
        <dbReference type="ChEBI" id="CHEBI:16240"/>
        <dbReference type="ChEBI" id="CHEBI:18421"/>
        <dbReference type="EC" id="1.15.1.1"/>
    </reaction>
</comment>
<evidence type="ECO:0000256" key="5">
    <source>
        <dbReference type="SAM" id="SignalP"/>
    </source>
</evidence>
<name>A0A6N9YPD2_9ACTN</name>
<accession>A0A6N9YPD2</accession>
<keyword evidence="5" id="KW-0732">Signal</keyword>
<keyword evidence="3" id="KW-0479">Metal-binding</keyword>
<sequence>MRVRNIVPALAAAALVVTACGAPGDSPGGADDPGGRDDVVGRENDEETEDTEPAPGTTTQPGTGSAEVVAVMDTDGREIGHVIFDEADEGVSVTVEFSGLEPGFMAMHIHENAVCDPQHADGPFQSTGGHYNPAGDEHPGHAGDLPPLLVTGEGTVHAMVVTDRFELQDVLDEGTAVILHQGRDNQANIPERYGEPDQDTLDTGDAGDRVACGVIEPDQE</sequence>
<keyword evidence="3" id="KW-0862">Zinc</keyword>
<dbReference type="AlphaFoldDB" id="A0A6N9YPD2"/>
<proteinExistence type="inferred from homology"/>
<dbReference type="GO" id="GO:0004784">
    <property type="term" value="F:superoxide dismutase activity"/>
    <property type="evidence" value="ECO:0007669"/>
    <property type="project" value="UniProtKB-EC"/>
</dbReference>
<comment type="cofactor">
    <cofactor evidence="3">
        <name>Cu cation</name>
        <dbReference type="ChEBI" id="CHEBI:23378"/>
    </cofactor>
    <text evidence="3">Binds 1 copper ion per subunit.</text>
</comment>
<dbReference type="EC" id="1.15.1.1" evidence="3"/>
<evidence type="ECO:0000256" key="2">
    <source>
        <dbReference type="ARBA" id="ARBA00024900"/>
    </source>
</evidence>
<evidence type="ECO:0000256" key="3">
    <source>
        <dbReference type="RuleBase" id="RU000393"/>
    </source>
</evidence>
<dbReference type="GO" id="GO:0005507">
    <property type="term" value="F:copper ion binding"/>
    <property type="evidence" value="ECO:0007669"/>
    <property type="project" value="InterPro"/>
</dbReference>
<dbReference type="InterPro" id="IPR036423">
    <property type="entry name" value="SOD-like_Cu/Zn_dom_sf"/>
</dbReference>
<dbReference type="PROSITE" id="PS00332">
    <property type="entry name" value="SOD_CU_ZN_2"/>
    <property type="match status" value="1"/>
</dbReference>
<evidence type="ECO:0000313" key="8">
    <source>
        <dbReference type="Proteomes" id="UP000469185"/>
    </source>
</evidence>
<dbReference type="InterPro" id="IPR001424">
    <property type="entry name" value="SOD_Cu_Zn_dom"/>
</dbReference>
<dbReference type="Proteomes" id="UP000469185">
    <property type="component" value="Unassembled WGS sequence"/>
</dbReference>
<evidence type="ECO:0000313" key="7">
    <source>
        <dbReference type="EMBL" id="NED96921.1"/>
    </source>
</evidence>
<keyword evidence="8" id="KW-1185">Reference proteome</keyword>
<dbReference type="Pfam" id="PF00080">
    <property type="entry name" value="Sod_Cu"/>
    <property type="match status" value="1"/>
</dbReference>
<protein>
    <recommendedName>
        <fullName evidence="3">Superoxide dismutase [Cu-Zn]</fullName>
        <ecNumber evidence="3">1.15.1.1</ecNumber>
    </recommendedName>
</protein>
<feature type="signal peptide" evidence="5">
    <location>
        <begin position="1"/>
        <end position="19"/>
    </location>
</feature>
<dbReference type="RefSeq" id="WP_163819690.1">
    <property type="nucleotide sequence ID" value="NZ_JAAGOB010000008.1"/>
</dbReference>
<evidence type="ECO:0000256" key="4">
    <source>
        <dbReference type="SAM" id="MobiDB-lite"/>
    </source>
</evidence>
<comment type="function">
    <text evidence="2">Destroys radicals which are normally produced within the cells and which are toxic to biological systems. May play a role in favoring mycobacterial survival in phagocytes.</text>
</comment>
<gene>
    <name evidence="7" type="ORF">G1H11_16565</name>
</gene>
<keyword evidence="3" id="KW-0560">Oxidoreductase</keyword>
<dbReference type="PROSITE" id="PS51257">
    <property type="entry name" value="PROKAR_LIPOPROTEIN"/>
    <property type="match status" value="1"/>
</dbReference>
<feature type="compositionally biased region" description="Low complexity" evidence="4">
    <location>
        <begin position="53"/>
        <end position="64"/>
    </location>
</feature>
<dbReference type="InterPro" id="IPR024134">
    <property type="entry name" value="SOD_Cu/Zn_/chaperone"/>
</dbReference>
<feature type="domain" description="Superoxide dismutase copper/zinc binding" evidence="6">
    <location>
        <begin position="80"/>
        <end position="215"/>
    </location>
</feature>
<comment type="caution">
    <text evidence="7">The sequence shown here is derived from an EMBL/GenBank/DDBJ whole genome shotgun (WGS) entry which is preliminary data.</text>
</comment>
<dbReference type="InterPro" id="IPR018152">
    <property type="entry name" value="SOD_Cu/Zn_BS"/>
</dbReference>
<evidence type="ECO:0000256" key="1">
    <source>
        <dbReference type="ARBA" id="ARBA00010457"/>
    </source>
</evidence>
<feature type="region of interest" description="Disordered" evidence="4">
    <location>
        <begin position="186"/>
        <end position="220"/>
    </location>
</feature>
<feature type="region of interest" description="Disordered" evidence="4">
    <location>
        <begin position="23"/>
        <end position="65"/>
    </location>
</feature>